<keyword evidence="4" id="KW-0548">Nucleotidyltransferase</keyword>
<name>A0A9X1PFS8_9BACT</name>
<dbReference type="Proteomes" id="UP001139700">
    <property type="component" value="Unassembled WGS sequence"/>
</dbReference>
<dbReference type="InterPro" id="IPR002934">
    <property type="entry name" value="Polymerase_NTP_transf_dom"/>
</dbReference>
<evidence type="ECO:0000256" key="2">
    <source>
        <dbReference type="ARBA" id="ARBA00022649"/>
    </source>
</evidence>
<evidence type="ECO:0000313" key="12">
    <source>
        <dbReference type="Proteomes" id="UP001139700"/>
    </source>
</evidence>
<protein>
    <submittedName>
        <fullName evidence="11">Nucleotidyltransferase family protein</fullName>
    </submittedName>
</protein>
<evidence type="ECO:0000256" key="1">
    <source>
        <dbReference type="ARBA" id="ARBA00001946"/>
    </source>
</evidence>
<dbReference type="PANTHER" id="PTHR33571">
    <property type="entry name" value="SSL8005 PROTEIN"/>
    <property type="match status" value="1"/>
</dbReference>
<dbReference type="InterPro" id="IPR052038">
    <property type="entry name" value="Type-VII_TA_antitoxin"/>
</dbReference>
<dbReference type="SUPFAM" id="SSF81301">
    <property type="entry name" value="Nucleotidyltransferase"/>
    <property type="match status" value="1"/>
</dbReference>
<dbReference type="RefSeq" id="WP_234615302.1">
    <property type="nucleotide sequence ID" value="NZ_CP098806.1"/>
</dbReference>
<feature type="domain" description="Polymerase nucleotidyl transferase" evidence="10">
    <location>
        <begin position="15"/>
        <end position="88"/>
    </location>
</feature>
<keyword evidence="12" id="KW-1185">Reference proteome</keyword>
<evidence type="ECO:0000256" key="9">
    <source>
        <dbReference type="ARBA" id="ARBA00038276"/>
    </source>
</evidence>
<keyword evidence="7" id="KW-0067">ATP-binding</keyword>
<dbReference type="GO" id="GO:0005524">
    <property type="term" value="F:ATP binding"/>
    <property type="evidence" value="ECO:0007669"/>
    <property type="project" value="UniProtKB-KW"/>
</dbReference>
<reference evidence="11" key="1">
    <citation type="submission" date="2021-12" db="EMBL/GenBank/DDBJ databases">
        <title>Novel species in genus Dyadobacter.</title>
        <authorList>
            <person name="Ma C."/>
        </authorList>
    </citation>
    <scope>NUCLEOTIDE SEQUENCE</scope>
    <source>
        <strain evidence="11">CY399</strain>
    </source>
</reference>
<keyword evidence="3" id="KW-0808">Transferase</keyword>
<dbReference type="PANTHER" id="PTHR33571:SF14">
    <property type="entry name" value="PROTEIN ADENYLYLTRANSFERASE MJ0435-RELATED"/>
    <property type="match status" value="1"/>
</dbReference>
<evidence type="ECO:0000259" key="10">
    <source>
        <dbReference type="Pfam" id="PF01909"/>
    </source>
</evidence>
<comment type="similarity">
    <text evidence="9">Belongs to the MntA antitoxin family.</text>
</comment>
<dbReference type="GO" id="GO:0016779">
    <property type="term" value="F:nucleotidyltransferase activity"/>
    <property type="evidence" value="ECO:0007669"/>
    <property type="project" value="UniProtKB-KW"/>
</dbReference>
<sequence length="95" mass="10814">MNTQTVLDRLNKSKGYFFTKYPLKSMALFGSYARNEATDKSDVDILVEFSAPIGFEFVDLAMELEDVLQTKVDLVSKRGLKAPLLPYIEKNLIYV</sequence>
<dbReference type="AlphaFoldDB" id="A0A9X1PFS8"/>
<dbReference type="Pfam" id="PF01909">
    <property type="entry name" value="NTP_transf_2"/>
    <property type="match status" value="1"/>
</dbReference>
<comment type="cofactor">
    <cofactor evidence="1">
        <name>Mg(2+)</name>
        <dbReference type="ChEBI" id="CHEBI:18420"/>
    </cofactor>
</comment>
<dbReference type="InterPro" id="IPR043519">
    <property type="entry name" value="NT_sf"/>
</dbReference>
<accession>A0A9X1PFS8</accession>
<dbReference type="Gene3D" id="3.30.460.10">
    <property type="entry name" value="Beta Polymerase, domain 2"/>
    <property type="match status" value="1"/>
</dbReference>
<proteinExistence type="inferred from homology"/>
<keyword evidence="2" id="KW-1277">Toxin-antitoxin system</keyword>
<keyword evidence="8" id="KW-0460">Magnesium</keyword>
<keyword evidence="5" id="KW-0479">Metal-binding</keyword>
<evidence type="ECO:0000256" key="7">
    <source>
        <dbReference type="ARBA" id="ARBA00022840"/>
    </source>
</evidence>
<dbReference type="CDD" id="cd05403">
    <property type="entry name" value="NT_KNTase_like"/>
    <property type="match status" value="1"/>
</dbReference>
<comment type="caution">
    <text evidence="11">The sequence shown here is derived from an EMBL/GenBank/DDBJ whole genome shotgun (WGS) entry which is preliminary data.</text>
</comment>
<gene>
    <name evidence="11" type="ORF">LXM24_20325</name>
</gene>
<dbReference type="GO" id="GO:0046872">
    <property type="term" value="F:metal ion binding"/>
    <property type="evidence" value="ECO:0007669"/>
    <property type="project" value="UniProtKB-KW"/>
</dbReference>
<evidence type="ECO:0000313" key="11">
    <source>
        <dbReference type="EMBL" id="MCF0042462.1"/>
    </source>
</evidence>
<evidence type="ECO:0000256" key="5">
    <source>
        <dbReference type="ARBA" id="ARBA00022723"/>
    </source>
</evidence>
<evidence type="ECO:0000256" key="4">
    <source>
        <dbReference type="ARBA" id="ARBA00022695"/>
    </source>
</evidence>
<organism evidence="11 12">
    <name type="scientific">Dyadobacter fanqingshengii</name>
    <dbReference type="NCBI Taxonomy" id="2906443"/>
    <lineage>
        <taxon>Bacteria</taxon>
        <taxon>Pseudomonadati</taxon>
        <taxon>Bacteroidota</taxon>
        <taxon>Cytophagia</taxon>
        <taxon>Cytophagales</taxon>
        <taxon>Spirosomataceae</taxon>
        <taxon>Dyadobacter</taxon>
    </lineage>
</organism>
<evidence type="ECO:0000256" key="3">
    <source>
        <dbReference type="ARBA" id="ARBA00022679"/>
    </source>
</evidence>
<keyword evidence="6" id="KW-0547">Nucleotide-binding</keyword>
<evidence type="ECO:0000256" key="8">
    <source>
        <dbReference type="ARBA" id="ARBA00022842"/>
    </source>
</evidence>
<evidence type="ECO:0000256" key="6">
    <source>
        <dbReference type="ARBA" id="ARBA00022741"/>
    </source>
</evidence>
<dbReference type="EMBL" id="JAJTTA010000003">
    <property type="protein sequence ID" value="MCF0042462.1"/>
    <property type="molecule type" value="Genomic_DNA"/>
</dbReference>